<dbReference type="Gene3D" id="3.20.20.70">
    <property type="entry name" value="Aldolase class I"/>
    <property type="match status" value="1"/>
</dbReference>
<proteinExistence type="predicted"/>
<sequence>MVGNTVKIGDKLVGRGQPCYVVAEIGINHNGSLKTAKELIKVSAEAGCNSVKFQKRTIDVVFTPEELARPRENPFGKTNGDLKRGLEFGLEEYQEIDQYCKELEIDWFASCWDEASVDFIEHFNPSCYKIASASLTDDELLRYHRKYGRPIILSTGMSTMEEIEHAIEVLG</sequence>
<name>A0A382Z5D9_9ZZZZ</name>
<dbReference type="SUPFAM" id="SSF51569">
    <property type="entry name" value="Aldolase"/>
    <property type="match status" value="1"/>
</dbReference>
<dbReference type="AlphaFoldDB" id="A0A382Z5D9"/>
<dbReference type="InterPro" id="IPR013132">
    <property type="entry name" value="PseI/NeuA/B-like_N"/>
</dbReference>
<feature type="domain" description="PseI/NeuA/B-like" evidence="1">
    <location>
        <begin position="39"/>
        <end position="170"/>
    </location>
</feature>
<accession>A0A382Z5D9</accession>
<organism evidence="2">
    <name type="scientific">marine metagenome</name>
    <dbReference type="NCBI Taxonomy" id="408172"/>
    <lineage>
        <taxon>unclassified sequences</taxon>
        <taxon>metagenomes</taxon>
        <taxon>ecological metagenomes</taxon>
    </lineage>
</organism>
<protein>
    <recommendedName>
        <fullName evidence="1">PseI/NeuA/B-like domain-containing protein</fullName>
    </recommendedName>
</protein>
<evidence type="ECO:0000259" key="1">
    <source>
        <dbReference type="Pfam" id="PF03102"/>
    </source>
</evidence>
<dbReference type="InterPro" id="IPR013785">
    <property type="entry name" value="Aldolase_TIM"/>
</dbReference>
<dbReference type="Pfam" id="PF03102">
    <property type="entry name" value="NeuB"/>
    <property type="match status" value="1"/>
</dbReference>
<dbReference type="EMBL" id="UINC01181152">
    <property type="protein sequence ID" value="SVD90702.1"/>
    <property type="molecule type" value="Genomic_DNA"/>
</dbReference>
<dbReference type="InterPro" id="IPR051690">
    <property type="entry name" value="PseI-like"/>
</dbReference>
<reference evidence="2" key="1">
    <citation type="submission" date="2018-05" db="EMBL/GenBank/DDBJ databases">
        <authorList>
            <person name="Lanie J.A."/>
            <person name="Ng W.-L."/>
            <person name="Kazmierczak K.M."/>
            <person name="Andrzejewski T.M."/>
            <person name="Davidsen T.M."/>
            <person name="Wayne K.J."/>
            <person name="Tettelin H."/>
            <person name="Glass J.I."/>
            <person name="Rusch D."/>
            <person name="Podicherti R."/>
            <person name="Tsui H.-C.T."/>
            <person name="Winkler M.E."/>
        </authorList>
    </citation>
    <scope>NUCLEOTIDE SEQUENCE</scope>
</reference>
<gene>
    <name evidence="2" type="ORF">METZ01_LOCUS443556</name>
</gene>
<evidence type="ECO:0000313" key="2">
    <source>
        <dbReference type="EMBL" id="SVD90702.1"/>
    </source>
</evidence>
<dbReference type="GO" id="GO:0016051">
    <property type="term" value="P:carbohydrate biosynthetic process"/>
    <property type="evidence" value="ECO:0007669"/>
    <property type="project" value="InterPro"/>
</dbReference>
<dbReference type="GO" id="GO:0047444">
    <property type="term" value="F:N-acylneuraminate-9-phosphate synthase activity"/>
    <property type="evidence" value="ECO:0007669"/>
    <property type="project" value="TreeGrafter"/>
</dbReference>
<dbReference type="PANTHER" id="PTHR42966">
    <property type="entry name" value="N-ACETYLNEURAMINATE SYNTHASE"/>
    <property type="match status" value="1"/>
</dbReference>
<dbReference type="PANTHER" id="PTHR42966:SF3">
    <property type="entry name" value="BLR5971 PROTEIN"/>
    <property type="match status" value="1"/>
</dbReference>